<dbReference type="OrthoDB" id="2621411at2759"/>
<accession>A0A9P5U6B8</accession>
<proteinExistence type="predicted"/>
<reference evidence="1" key="1">
    <citation type="submission" date="2020-11" db="EMBL/GenBank/DDBJ databases">
        <authorList>
            <consortium name="DOE Joint Genome Institute"/>
            <person name="Ahrendt S."/>
            <person name="Riley R."/>
            <person name="Andreopoulos W."/>
            <person name="Labutti K."/>
            <person name="Pangilinan J."/>
            <person name="Ruiz-Duenas F.J."/>
            <person name="Barrasa J.M."/>
            <person name="Sanchez-Garcia M."/>
            <person name="Camarero S."/>
            <person name="Miyauchi S."/>
            <person name="Serrano A."/>
            <person name="Linde D."/>
            <person name="Babiker R."/>
            <person name="Drula E."/>
            <person name="Ayuso-Fernandez I."/>
            <person name="Pacheco R."/>
            <person name="Padilla G."/>
            <person name="Ferreira P."/>
            <person name="Barriuso J."/>
            <person name="Kellner H."/>
            <person name="Castanera R."/>
            <person name="Alfaro M."/>
            <person name="Ramirez L."/>
            <person name="Pisabarro A.G."/>
            <person name="Kuo A."/>
            <person name="Tritt A."/>
            <person name="Lipzen A."/>
            <person name="He G."/>
            <person name="Yan M."/>
            <person name="Ng V."/>
            <person name="Cullen D."/>
            <person name="Martin F."/>
            <person name="Rosso M.-N."/>
            <person name="Henrissat B."/>
            <person name="Hibbett D."/>
            <person name="Martinez A.T."/>
            <person name="Grigoriev I.V."/>
        </authorList>
    </citation>
    <scope>NUCLEOTIDE SEQUENCE</scope>
    <source>
        <strain evidence="1">AH 40177</strain>
    </source>
</reference>
<organism evidence="1 2">
    <name type="scientific">Rhodocollybia butyracea</name>
    <dbReference type="NCBI Taxonomy" id="206335"/>
    <lineage>
        <taxon>Eukaryota</taxon>
        <taxon>Fungi</taxon>
        <taxon>Dikarya</taxon>
        <taxon>Basidiomycota</taxon>
        <taxon>Agaricomycotina</taxon>
        <taxon>Agaricomycetes</taxon>
        <taxon>Agaricomycetidae</taxon>
        <taxon>Agaricales</taxon>
        <taxon>Marasmiineae</taxon>
        <taxon>Omphalotaceae</taxon>
        <taxon>Rhodocollybia</taxon>
    </lineage>
</organism>
<protein>
    <submittedName>
        <fullName evidence="1">Uncharacterized protein</fullName>
    </submittedName>
</protein>
<keyword evidence="2" id="KW-1185">Reference proteome</keyword>
<gene>
    <name evidence="1" type="ORF">BDP27DRAFT_1423580</name>
</gene>
<evidence type="ECO:0000313" key="1">
    <source>
        <dbReference type="EMBL" id="KAF9066678.1"/>
    </source>
</evidence>
<dbReference type="EMBL" id="JADNRY010000083">
    <property type="protein sequence ID" value="KAF9066678.1"/>
    <property type="molecule type" value="Genomic_DNA"/>
</dbReference>
<dbReference type="Proteomes" id="UP000772434">
    <property type="component" value="Unassembled WGS sequence"/>
</dbReference>
<dbReference type="AlphaFoldDB" id="A0A9P5U6B8"/>
<sequence length="378" mass="42615">MLPEPENLLCCTSCEVYWSHLACQTDRTTASLKGFLCPICGLENPFKLKDTHSKAVRRSSRAAPNTEAAISSRIFEGKTVLVRDTPDGIFFFPARLIFRHKDGKSWTICWWRHNLPLPTSSQKPGDYAIVSIKDIKDELWRNQSARRAIRASSIISFWCKKIADNILENPEFLPFNSEIEKALRPHILILTELMNSPETVDPDICPAKQWQMTQRQPKKRRGAVPLTTHHVTPVMEHSGGLTTDDCARINNWFDQNVPGATEKQHIWMFTLPISHARTLLVLHRSDFGLDGLKKAFDRLVAWTGKTIDGKDKCYQKADVDLEALSILESLIFDISEDAGVAGNQQWGLMQALTCGDGIHGVNMDLKMILGKGDGEMMM</sequence>
<name>A0A9P5U6B8_9AGAR</name>
<evidence type="ECO:0000313" key="2">
    <source>
        <dbReference type="Proteomes" id="UP000772434"/>
    </source>
</evidence>
<comment type="caution">
    <text evidence="1">The sequence shown here is derived from an EMBL/GenBank/DDBJ whole genome shotgun (WGS) entry which is preliminary data.</text>
</comment>